<dbReference type="Pfam" id="PF02875">
    <property type="entry name" value="Mur_ligase_C"/>
    <property type="match status" value="1"/>
</dbReference>
<evidence type="ECO:0000256" key="9">
    <source>
        <dbReference type="ARBA" id="ARBA00022598"/>
    </source>
</evidence>
<evidence type="ECO:0000256" key="18">
    <source>
        <dbReference type="ARBA" id="ARBA00047493"/>
    </source>
</evidence>
<comment type="catalytic activity">
    <reaction evidence="20">
        <text>(6R)-5,10-methylenetetrahydrofolyl-(gamma-L-Glu)(n) + L-glutamate + ATP = (6R)-5,10-methylenetetrahydrofolyl-(gamma-L-Glu)(n+1) + ADP + phosphate + H(+)</text>
        <dbReference type="Rhea" id="RHEA:51912"/>
        <dbReference type="Rhea" id="RHEA-COMP:13257"/>
        <dbReference type="Rhea" id="RHEA-COMP:13258"/>
        <dbReference type="ChEBI" id="CHEBI:15378"/>
        <dbReference type="ChEBI" id="CHEBI:29985"/>
        <dbReference type="ChEBI" id="CHEBI:30616"/>
        <dbReference type="ChEBI" id="CHEBI:43474"/>
        <dbReference type="ChEBI" id="CHEBI:136572"/>
        <dbReference type="ChEBI" id="CHEBI:456216"/>
        <dbReference type="EC" id="6.3.2.17"/>
    </reaction>
</comment>
<evidence type="ECO:0000256" key="22">
    <source>
        <dbReference type="PIRNR" id="PIRNR001563"/>
    </source>
</evidence>
<evidence type="ECO:0000256" key="20">
    <source>
        <dbReference type="ARBA" id="ARBA00049035"/>
    </source>
</evidence>
<dbReference type="PANTHER" id="PTHR11136">
    <property type="entry name" value="FOLYLPOLYGLUTAMATE SYNTHASE-RELATED"/>
    <property type="match status" value="1"/>
</dbReference>
<feature type="domain" description="Mur ligase central" evidence="24">
    <location>
        <begin position="55"/>
        <end position="281"/>
    </location>
</feature>
<evidence type="ECO:0000256" key="3">
    <source>
        <dbReference type="ARBA" id="ARBA00004799"/>
    </source>
</evidence>
<comment type="catalytic activity">
    <reaction evidence="21">
        <text>7,8-dihydropteroate + L-glutamate + ATP = 7,8-dihydrofolate + ADP + phosphate + H(+)</text>
        <dbReference type="Rhea" id="RHEA:23584"/>
        <dbReference type="ChEBI" id="CHEBI:15378"/>
        <dbReference type="ChEBI" id="CHEBI:17839"/>
        <dbReference type="ChEBI" id="CHEBI:29985"/>
        <dbReference type="ChEBI" id="CHEBI:30616"/>
        <dbReference type="ChEBI" id="CHEBI:43474"/>
        <dbReference type="ChEBI" id="CHEBI:57451"/>
        <dbReference type="ChEBI" id="CHEBI:456216"/>
        <dbReference type="EC" id="6.3.2.12"/>
    </reaction>
</comment>
<dbReference type="InterPro" id="IPR013221">
    <property type="entry name" value="Mur_ligase_cen"/>
</dbReference>
<feature type="domain" description="Mur ligase C-terminal" evidence="23">
    <location>
        <begin position="308"/>
        <end position="427"/>
    </location>
</feature>
<comment type="pathway">
    <text evidence="4">Cofactor biosynthesis; tetrahydrofolylpolyglutamate biosynthesis.</text>
</comment>
<dbReference type="PANTHER" id="PTHR11136:SF0">
    <property type="entry name" value="DIHYDROFOLATE SYNTHETASE-RELATED"/>
    <property type="match status" value="1"/>
</dbReference>
<gene>
    <name evidence="25" type="ORF">ETSY2_10145</name>
</gene>
<dbReference type="PATRIC" id="fig|1429439.4.peg.1736"/>
<evidence type="ECO:0000256" key="15">
    <source>
        <dbReference type="ARBA" id="ARBA00030048"/>
    </source>
</evidence>
<keyword evidence="26" id="KW-1185">Reference proteome</keyword>
<evidence type="ECO:0000256" key="13">
    <source>
        <dbReference type="ARBA" id="ARBA00022842"/>
    </source>
</evidence>
<evidence type="ECO:0000256" key="11">
    <source>
        <dbReference type="ARBA" id="ARBA00022741"/>
    </source>
</evidence>
<dbReference type="NCBIfam" id="TIGR01499">
    <property type="entry name" value="folC"/>
    <property type="match status" value="1"/>
</dbReference>
<keyword evidence="9 22" id="KW-0436">Ligase</keyword>
<evidence type="ECO:0000256" key="21">
    <source>
        <dbReference type="ARBA" id="ARBA00049161"/>
    </source>
</evidence>
<evidence type="ECO:0000256" key="17">
    <source>
        <dbReference type="ARBA" id="ARBA00032510"/>
    </source>
</evidence>
<name>W4MB82_9BACT</name>
<dbReference type="HOGENOM" id="CLU_015869_1_2_7"/>
<evidence type="ECO:0000256" key="16">
    <source>
        <dbReference type="ARBA" id="ARBA00030592"/>
    </source>
</evidence>
<dbReference type="GO" id="GO:0046656">
    <property type="term" value="P:folic acid biosynthetic process"/>
    <property type="evidence" value="ECO:0007669"/>
    <property type="project" value="UniProtKB-KW"/>
</dbReference>
<reference evidence="25 26" key="1">
    <citation type="journal article" date="2014" name="Nature">
        <title>An environmental bacterial taxon with a large and distinct metabolic repertoire.</title>
        <authorList>
            <person name="Wilson M.C."/>
            <person name="Mori T."/>
            <person name="Ruckert C."/>
            <person name="Uria A.R."/>
            <person name="Helf M.J."/>
            <person name="Takada K."/>
            <person name="Gernert C."/>
            <person name="Steffens U.A."/>
            <person name="Heycke N."/>
            <person name="Schmitt S."/>
            <person name="Rinke C."/>
            <person name="Helfrich E.J."/>
            <person name="Brachmann A.O."/>
            <person name="Gurgui C."/>
            <person name="Wakimoto T."/>
            <person name="Kracht M."/>
            <person name="Crusemann M."/>
            <person name="Hentschel U."/>
            <person name="Abe I."/>
            <person name="Matsunaga S."/>
            <person name="Kalinowski J."/>
            <person name="Takeyama H."/>
            <person name="Piel J."/>
        </authorList>
    </citation>
    <scope>NUCLEOTIDE SEQUENCE [LARGE SCALE GENOMIC DNA]</scope>
    <source>
        <strain evidence="26">TSY2</strain>
    </source>
</reference>
<keyword evidence="13" id="KW-0460">Magnesium</keyword>
<organism evidence="25 26">
    <name type="scientific">Candidatus Entotheonella gemina</name>
    <dbReference type="NCBI Taxonomy" id="1429439"/>
    <lineage>
        <taxon>Bacteria</taxon>
        <taxon>Pseudomonadati</taxon>
        <taxon>Nitrospinota/Tectimicrobiota group</taxon>
        <taxon>Candidatus Tectimicrobiota</taxon>
        <taxon>Candidatus Entotheonellia</taxon>
        <taxon>Candidatus Entotheonellales</taxon>
        <taxon>Candidatus Entotheonellaceae</taxon>
        <taxon>Candidatus Entotheonella</taxon>
    </lineage>
</organism>
<sequence length="445" mass="48708">MALTYDEALAYLRQLTNYEAPQPVPYNPEHFNLDTLEAFLQTLGAPHQAFASVHIAGSKGKGSTAAMVAAVLERAGFRTGLFSSPHLVSIRERTQINRQWISPDDFAALVTELREHAGQPGGRIGRKPTFFEFNTALSFLHFARQRVDIAVVEVGLGGRLDTTNVLIPEVAAITPIELEHTRILGDTLAAIAWEKAGIIKPESCVVSAAQASEVIEVIEQRCEVQQAALAVAGREFHSDIAELSREGSTFHFTGFGHHWHDLKIPLLGRHQVGNASVALAIIARLMAQGWAITKDHVTQGLSRVHWEGRLEILDRQPWTVCDGAFTVEAAQHLRRSLTELFDYQRLWLVLGLATDKNRAGIIECLGSLAHEVIVTPFQNPRSCDPQQLAAEVQRQGVPARIAPDSATALAWAQAAANPDDMICIAGSLFLLGEIKARQRGSAPEF</sequence>
<dbReference type="InterPro" id="IPR018109">
    <property type="entry name" value="Folylpolyglutamate_synth_CS"/>
</dbReference>
<evidence type="ECO:0000256" key="10">
    <source>
        <dbReference type="ARBA" id="ARBA00022723"/>
    </source>
</evidence>
<comment type="similarity">
    <text evidence="5 22">Belongs to the folylpolyglutamate synthase family.</text>
</comment>
<dbReference type="Gene3D" id="3.90.190.20">
    <property type="entry name" value="Mur ligase, C-terminal domain"/>
    <property type="match status" value="1"/>
</dbReference>
<dbReference type="InterPro" id="IPR036565">
    <property type="entry name" value="Mur-like_cat_sf"/>
</dbReference>
<dbReference type="InterPro" id="IPR001645">
    <property type="entry name" value="Folylpolyglutamate_synth"/>
</dbReference>
<evidence type="ECO:0000256" key="6">
    <source>
        <dbReference type="ARBA" id="ARBA00013023"/>
    </source>
</evidence>
<dbReference type="PIRSF" id="PIRSF001563">
    <property type="entry name" value="Folylpolyglu_synth"/>
    <property type="match status" value="1"/>
</dbReference>
<dbReference type="InterPro" id="IPR036615">
    <property type="entry name" value="Mur_ligase_C_dom_sf"/>
</dbReference>
<evidence type="ECO:0000256" key="4">
    <source>
        <dbReference type="ARBA" id="ARBA00005150"/>
    </source>
</evidence>
<comment type="catalytic activity">
    <reaction evidence="19">
        <text>10-formyltetrahydrofolyl-(gamma-L-Glu)(n) + L-glutamate + ATP = 10-formyltetrahydrofolyl-(gamma-L-Glu)(n+1) + ADP + phosphate + H(+)</text>
        <dbReference type="Rhea" id="RHEA:51904"/>
        <dbReference type="Rhea" id="RHEA-COMP:13088"/>
        <dbReference type="Rhea" id="RHEA-COMP:14300"/>
        <dbReference type="ChEBI" id="CHEBI:15378"/>
        <dbReference type="ChEBI" id="CHEBI:29985"/>
        <dbReference type="ChEBI" id="CHEBI:30616"/>
        <dbReference type="ChEBI" id="CHEBI:43474"/>
        <dbReference type="ChEBI" id="CHEBI:134413"/>
        <dbReference type="ChEBI" id="CHEBI:456216"/>
        <dbReference type="EC" id="6.3.2.17"/>
    </reaction>
</comment>
<dbReference type="EMBL" id="AZHX01000413">
    <property type="protein sequence ID" value="ETX07624.1"/>
    <property type="molecule type" value="Genomic_DNA"/>
</dbReference>
<evidence type="ECO:0000256" key="5">
    <source>
        <dbReference type="ARBA" id="ARBA00008276"/>
    </source>
</evidence>
<evidence type="ECO:0000256" key="7">
    <source>
        <dbReference type="ARBA" id="ARBA00013025"/>
    </source>
</evidence>
<dbReference type="GO" id="GO:0046872">
    <property type="term" value="F:metal ion binding"/>
    <property type="evidence" value="ECO:0007669"/>
    <property type="project" value="UniProtKB-KW"/>
</dbReference>
<keyword evidence="14" id="KW-0289">Folate biosynthesis</keyword>
<dbReference type="Proteomes" id="UP000019140">
    <property type="component" value="Unassembled WGS sequence"/>
</dbReference>
<comment type="cofactor">
    <cofactor evidence="1">
        <name>Mg(2+)</name>
        <dbReference type="ChEBI" id="CHEBI:18420"/>
    </cofactor>
</comment>
<dbReference type="AlphaFoldDB" id="W4MB82"/>
<evidence type="ECO:0000256" key="19">
    <source>
        <dbReference type="ARBA" id="ARBA00047808"/>
    </source>
</evidence>
<keyword evidence="10" id="KW-0479">Metal-binding</keyword>
<dbReference type="GO" id="GO:0005737">
    <property type="term" value="C:cytoplasm"/>
    <property type="evidence" value="ECO:0007669"/>
    <property type="project" value="TreeGrafter"/>
</dbReference>
<dbReference type="EC" id="6.3.2.12" evidence="6"/>
<dbReference type="Gene3D" id="3.40.1190.10">
    <property type="entry name" value="Mur-like, catalytic domain"/>
    <property type="match status" value="1"/>
</dbReference>
<comment type="caution">
    <text evidence="25">The sequence shown here is derived from an EMBL/GenBank/DDBJ whole genome shotgun (WGS) entry which is preliminary data.</text>
</comment>
<dbReference type="Pfam" id="PF08245">
    <property type="entry name" value="Mur_ligase_M"/>
    <property type="match status" value="1"/>
</dbReference>
<evidence type="ECO:0000256" key="1">
    <source>
        <dbReference type="ARBA" id="ARBA00001946"/>
    </source>
</evidence>
<comment type="catalytic activity">
    <reaction evidence="18">
        <text>(6S)-5,6,7,8-tetrahydrofolyl-(gamma-L-Glu)(n) + L-glutamate + ATP = (6S)-5,6,7,8-tetrahydrofolyl-(gamma-L-Glu)(n+1) + ADP + phosphate + H(+)</text>
        <dbReference type="Rhea" id="RHEA:10580"/>
        <dbReference type="Rhea" id="RHEA-COMP:14738"/>
        <dbReference type="Rhea" id="RHEA-COMP:14740"/>
        <dbReference type="ChEBI" id="CHEBI:15378"/>
        <dbReference type="ChEBI" id="CHEBI:29985"/>
        <dbReference type="ChEBI" id="CHEBI:30616"/>
        <dbReference type="ChEBI" id="CHEBI:43474"/>
        <dbReference type="ChEBI" id="CHEBI:141005"/>
        <dbReference type="ChEBI" id="CHEBI:456216"/>
        <dbReference type="EC" id="6.3.2.17"/>
    </reaction>
</comment>
<proteinExistence type="inferred from homology"/>
<dbReference type="EC" id="6.3.2.17" evidence="7"/>
<dbReference type="GO" id="GO:0008841">
    <property type="term" value="F:dihydrofolate synthase activity"/>
    <property type="evidence" value="ECO:0007669"/>
    <property type="project" value="UniProtKB-EC"/>
</dbReference>
<evidence type="ECO:0000256" key="8">
    <source>
        <dbReference type="ARBA" id="ARBA00019357"/>
    </source>
</evidence>
<comment type="pathway">
    <text evidence="3">Cofactor biosynthesis; tetrahydrofolate biosynthesis; 7,8-dihydrofolate from 2-amino-4-hydroxy-6-hydroxymethyl-7,8-dihydropteridine diphosphate and 4-aminobenzoate: step 2/2.</text>
</comment>
<dbReference type="FunFam" id="3.40.1190.10:FF:000011">
    <property type="entry name" value="Folylpolyglutamate synthase/dihydrofolate synthase"/>
    <property type="match status" value="1"/>
</dbReference>
<dbReference type="SUPFAM" id="SSF53244">
    <property type="entry name" value="MurD-like peptide ligases, peptide-binding domain"/>
    <property type="match status" value="1"/>
</dbReference>
<evidence type="ECO:0000259" key="23">
    <source>
        <dbReference type="Pfam" id="PF02875"/>
    </source>
</evidence>
<protein>
    <recommendedName>
        <fullName evidence="8">Dihydrofolate synthase/folylpolyglutamate synthase</fullName>
        <ecNumber evidence="6">6.3.2.12</ecNumber>
        <ecNumber evidence="7">6.3.2.17</ecNumber>
    </recommendedName>
    <alternativeName>
        <fullName evidence="17">Folylpoly-gamma-glutamate synthetase-dihydrofolate synthetase</fullName>
    </alternativeName>
    <alternativeName>
        <fullName evidence="15">Folylpolyglutamate synthetase</fullName>
    </alternativeName>
    <alternativeName>
        <fullName evidence="16">Tetrahydrofolylpolyglutamate synthase</fullName>
    </alternativeName>
</protein>
<dbReference type="InterPro" id="IPR004101">
    <property type="entry name" value="Mur_ligase_C"/>
</dbReference>
<dbReference type="GO" id="GO:0005524">
    <property type="term" value="F:ATP binding"/>
    <property type="evidence" value="ECO:0007669"/>
    <property type="project" value="UniProtKB-KW"/>
</dbReference>
<dbReference type="PROSITE" id="PS01012">
    <property type="entry name" value="FOLYLPOLYGLU_SYNT_2"/>
    <property type="match status" value="1"/>
</dbReference>
<evidence type="ECO:0000313" key="26">
    <source>
        <dbReference type="Proteomes" id="UP000019140"/>
    </source>
</evidence>
<evidence type="ECO:0000313" key="25">
    <source>
        <dbReference type="EMBL" id="ETX07624.1"/>
    </source>
</evidence>
<keyword evidence="11 22" id="KW-0547">Nucleotide-binding</keyword>
<accession>W4MB82</accession>
<evidence type="ECO:0000256" key="14">
    <source>
        <dbReference type="ARBA" id="ARBA00022909"/>
    </source>
</evidence>
<evidence type="ECO:0000259" key="24">
    <source>
        <dbReference type="Pfam" id="PF08245"/>
    </source>
</evidence>
<dbReference type="SUPFAM" id="SSF53623">
    <property type="entry name" value="MurD-like peptide ligases, catalytic domain"/>
    <property type="match status" value="1"/>
</dbReference>
<keyword evidence="12 22" id="KW-0067">ATP-binding</keyword>
<dbReference type="GO" id="GO:0004326">
    <property type="term" value="F:tetrahydrofolylpolyglutamate synthase activity"/>
    <property type="evidence" value="ECO:0007669"/>
    <property type="project" value="UniProtKB-EC"/>
</dbReference>
<evidence type="ECO:0000256" key="12">
    <source>
        <dbReference type="ARBA" id="ARBA00022840"/>
    </source>
</evidence>
<comment type="function">
    <text evidence="2">Functions in two distinct reactions of the de novo folate biosynthetic pathway. Catalyzes the addition of a glutamate residue to dihydropteroate (7,8-dihydropteroate or H2Pte) to form dihydrofolate (7,8-dihydrofolate monoglutamate or H2Pte-Glu). Also catalyzes successive additions of L-glutamate to tetrahydrofolate or 10-formyltetrahydrofolate or 5,10-methylenetetrahydrofolate, leading to folylpolyglutamate derivatives.</text>
</comment>
<evidence type="ECO:0000256" key="2">
    <source>
        <dbReference type="ARBA" id="ARBA00002714"/>
    </source>
</evidence>